<reference evidence="3 4" key="1">
    <citation type="submission" date="2017-08" db="EMBL/GenBank/DDBJ databases">
        <title>Infants hospitalized years apart are colonized by the same room-sourced microbial strains.</title>
        <authorList>
            <person name="Brooks B."/>
            <person name="Olm M.R."/>
            <person name="Firek B.A."/>
            <person name="Baker R."/>
            <person name="Thomas B.C."/>
            <person name="Morowitz M.J."/>
            <person name="Banfield J.F."/>
        </authorList>
    </citation>
    <scope>NUCLEOTIDE SEQUENCE [LARGE SCALE GENOMIC DNA]</scope>
    <source>
        <strain evidence="3">S2_003_000_R2_14</strain>
    </source>
</reference>
<evidence type="ECO:0000313" key="4">
    <source>
        <dbReference type="Proteomes" id="UP000249061"/>
    </source>
</evidence>
<comment type="caution">
    <text evidence="3">The sequence shown here is derived from an EMBL/GenBank/DDBJ whole genome shotgun (WGS) entry which is preliminary data.</text>
</comment>
<feature type="compositionally biased region" description="Basic and acidic residues" evidence="1">
    <location>
        <begin position="11"/>
        <end position="20"/>
    </location>
</feature>
<dbReference type="Pfam" id="PF01262">
    <property type="entry name" value="AlaDh_PNT_C"/>
    <property type="match status" value="1"/>
</dbReference>
<dbReference type="Gene3D" id="3.40.50.720">
    <property type="entry name" value="NAD(P)-binding Rossmann-like Domain"/>
    <property type="match status" value="2"/>
</dbReference>
<dbReference type="Proteomes" id="UP000249061">
    <property type="component" value="Unassembled WGS sequence"/>
</dbReference>
<evidence type="ECO:0000313" key="3">
    <source>
        <dbReference type="EMBL" id="PZR06585.1"/>
    </source>
</evidence>
<dbReference type="SMART" id="SM01003">
    <property type="entry name" value="AlaDh_PNT_N"/>
    <property type="match status" value="1"/>
</dbReference>
<dbReference type="InterPro" id="IPR007698">
    <property type="entry name" value="AlaDH/PNT_NAD(H)-bd"/>
</dbReference>
<protein>
    <recommendedName>
        <fullName evidence="2">Alanine dehydrogenase/pyridine nucleotide transhydrogenase N-terminal domain-containing protein</fullName>
    </recommendedName>
</protein>
<evidence type="ECO:0000256" key="1">
    <source>
        <dbReference type="SAM" id="MobiDB-lite"/>
    </source>
</evidence>
<dbReference type="SUPFAM" id="SSF52283">
    <property type="entry name" value="Formate/glycerate dehydrogenase catalytic domain-like"/>
    <property type="match status" value="1"/>
</dbReference>
<dbReference type="InterPro" id="IPR007886">
    <property type="entry name" value="AlaDH/PNT_N"/>
</dbReference>
<dbReference type="SUPFAM" id="SSF51735">
    <property type="entry name" value="NAD(P)-binding Rossmann-fold domains"/>
    <property type="match status" value="1"/>
</dbReference>
<evidence type="ECO:0000259" key="2">
    <source>
        <dbReference type="SMART" id="SM01003"/>
    </source>
</evidence>
<organism evidence="3 4">
    <name type="scientific">Archangium gephyra</name>
    <dbReference type="NCBI Taxonomy" id="48"/>
    <lineage>
        <taxon>Bacteria</taxon>
        <taxon>Pseudomonadati</taxon>
        <taxon>Myxococcota</taxon>
        <taxon>Myxococcia</taxon>
        <taxon>Myxococcales</taxon>
        <taxon>Cystobacterineae</taxon>
        <taxon>Archangiaceae</taxon>
        <taxon>Archangium</taxon>
    </lineage>
</organism>
<proteinExistence type="predicted"/>
<sequence length="376" mass="41574">MAIRTVGFPRPHQEPGEVRDFPPSVTEFLAQFDLDAIVLEDGYGTRQGLSPADYTHPKIKYGAVSDCYAQDLVVTLRCPRPDKFAMLRPGSTLLSMLHFPTRPDRVRLCESMQIIGVAMDQVADDLGRRVIENLEAVGFNGVKIGMHRLATTWADFASPSRRPLQVTVLGAGAVGAHAVRAAVRYGDDAVRAELRAKQVPGVEVTSVDVELTTSPDYLLKRLAVTDLLVDATQRRDTTQVIVRNEWLAHLPEHAVIVDLSVDPYDFTRDPPGVKGVEGIPQGSLDQYVFAREDPAWDAIDPRVPHAVRRSVVSCYSWPGIDPAACMRVYGKQIEPVLRALIEKGPDKLRAVGGPWMERATARAMHRHFLPQTETTS</sequence>
<gene>
    <name evidence="3" type="ORF">DI536_29960</name>
</gene>
<accession>A0A2W5T577</accession>
<dbReference type="EMBL" id="QFQP01000037">
    <property type="protein sequence ID" value="PZR06585.1"/>
    <property type="molecule type" value="Genomic_DNA"/>
</dbReference>
<feature type="domain" description="Alanine dehydrogenase/pyridine nucleotide transhydrogenase N-terminal" evidence="2">
    <location>
        <begin position="7"/>
        <end position="123"/>
    </location>
</feature>
<dbReference type="AlphaFoldDB" id="A0A2W5T577"/>
<feature type="region of interest" description="Disordered" evidence="1">
    <location>
        <begin position="1"/>
        <end position="20"/>
    </location>
</feature>
<dbReference type="InterPro" id="IPR036291">
    <property type="entry name" value="NAD(P)-bd_dom_sf"/>
</dbReference>
<dbReference type="Pfam" id="PF05222">
    <property type="entry name" value="AlaDh_PNT_N"/>
    <property type="match status" value="1"/>
</dbReference>
<name>A0A2W5T577_9BACT</name>